<dbReference type="AlphaFoldDB" id="A0A0F3NIE4"/>
<proteinExistence type="predicted"/>
<name>A0A0F3NIE4_ANAPH</name>
<evidence type="ECO:0000313" key="2">
    <source>
        <dbReference type="EMBL" id="KJV66659.1"/>
    </source>
</evidence>
<organism evidence="2 3">
    <name type="scientific">Anaplasma phagocytophilum str. ApNP</name>
    <dbReference type="NCBI Taxonomy" id="1359153"/>
    <lineage>
        <taxon>Bacteria</taxon>
        <taxon>Pseudomonadati</taxon>
        <taxon>Pseudomonadota</taxon>
        <taxon>Alphaproteobacteria</taxon>
        <taxon>Rickettsiales</taxon>
        <taxon>Anaplasmataceae</taxon>
        <taxon>Anaplasma</taxon>
        <taxon>phagocytophilum group</taxon>
    </lineage>
</organism>
<dbReference type="Proteomes" id="UP000033385">
    <property type="component" value="Unassembled WGS sequence"/>
</dbReference>
<dbReference type="EMBL" id="LANW01000001">
    <property type="protein sequence ID" value="KJV66659.1"/>
    <property type="molecule type" value="Genomic_DNA"/>
</dbReference>
<feature type="transmembrane region" description="Helical" evidence="1">
    <location>
        <begin position="36"/>
        <end position="64"/>
    </location>
</feature>
<keyword evidence="1" id="KW-1133">Transmembrane helix</keyword>
<sequence length="174" mass="19905">MHMCYPGISHKGWGKTLRCSKAENLPSMTVKSTYTLYFSTSAMIAASIIIGNAMKLTTAIYLIVTLIKDISMVINLSNCKLHPSYYFKLLYADCCIHTEKYTKPRRNTPSKRGKIFLSPIPICYTYNTIENPFQREYCFSYLTIMHDNFLSQIRVDAEPYTHANISLVHPSLPV</sequence>
<reference evidence="2 3" key="1">
    <citation type="submission" date="2015-01" db="EMBL/GenBank/DDBJ databases">
        <title>Genome Sequencing of Rickettsiales.</title>
        <authorList>
            <person name="Daugherty S.C."/>
            <person name="Su Q."/>
            <person name="Abolude K."/>
            <person name="Beier-Sexton M."/>
            <person name="Carlyon J.A."/>
            <person name="Carter R."/>
            <person name="Day N.P."/>
            <person name="Dumler S.J."/>
            <person name="Dyachenko V."/>
            <person name="Godinez A."/>
            <person name="Kurtti T.J."/>
            <person name="Lichay M."/>
            <person name="Mullins K.E."/>
            <person name="Ott S."/>
            <person name="Pappas-Brown V."/>
            <person name="Paris D.H."/>
            <person name="Patel P."/>
            <person name="Richards A.L."/>
            <person name="Sadzewicz L."/>
            <person name="Sears K."/>
            <person name="Seidman D."/>
            <person name="Sengamalay N."/>
            <person name="Stenos J."/>
            <person name="Tallon L.J."/>
            <person name="Vincent G."/>
            <person name="Fraser C.M."/>
            <person name="Munderloh U."/>
            <person name="Dunning-Hotopp J.C."/>
        </authorList>
    </citation>
    <scope>NUCLEOTIDE SEQUENCE [LARGE SCALE GENOMIC DNA]</scope>
    <source>
        <strain evidence="2 3">ApNP</strain>
    </source>
</reference>
<protein>
    <submittedName>
        <fullName evidence="2">Uncharacterized protein</fullName>
    </submittedName>
</protein>
<gene>
    <name evidence="2" type="ORF">APHNP_0047</name>
</gene>
<dbReference type="PATRIC" id="fig|1359153.3.peg.51"/>
<accession>A0A0F3NIE4</accession>
<keyword evidence="1" id="KW-0812">Transmembrane</keyword>
<comment type="caution">
    <text evidence="2">The sequence shown here is derived from an EMBL/GenBank/DDBJ whole genome shotgun (WGS) entry which is preliminary data.</text>
</comment>
<evidence type="ECO:0000313" key="3">
    <source>
        <dbReference type="Proteomes" id="UP000033385"/>
    </source>
</evidence>
<keyword evidence="1" id="KW-0472">Membrane</keyword>
<evidence type="ECO:0000256" key="1">
    <source>
        <dbReference type="SAM" id="Phobius"/>
    </source>
</evidence>